<dbReference type="Proteomes" id="UP001054945">
    <property type="component" value="Unassembled WGS sequence"/>
</dbReference>
<dbReference type="EMBL" id="BPLR01008698">
    <property type="protein sequence ID" value="GIY26549.1"/>
    <property type="molecule type" value="Genomic_DNA"/>
</dbReference>
<keyword evidence="2" id="KW-1185">Reference proteome</keyword>
<protein>
    <submittedName>
        <fullName evidence="1">Uncharacterized protein</fullName>
    </submittedName>
</protein>
<accession>A0AAV4RZL2</accession>
<evidence type="ECO:0000313" key="2">
    <source>
        <dbReference type="Proteomes" id="UP001054945"/>
    </source>
</evidence>
<sequence>MFQIPDEVSPKHCHFSTIYPPFQAKVAFTPDLSLLIGSVANVLTFRNYTASPKMAFNVKPLQSLKVLLSACQMAIWWNGNNPSAFGIPGAMFRSK</sequence>
<gene>
    <name evidence="1" type="primary">AVEN_81383_1</name>
    <name evidence="1" type="ORF">CEXT_736551</name>
</gene>
<dbReference type="AlphaFoldDB" id="A0AAV4RZL2"/>
<name>A0AAV4RZL2_CAEEX</name>
<proteinExistence type="predicted"/>
<evidence type="ECO:0000313" key="1">
    <source>
        <dbReference type="EMBL" id="GIY26549.1"/>
    </source>
</evidence>
<reference evidence="1 2" key="1">
    <citation type="submission" date="2021-06" db="EMBL/GenBank/DDBJ databases">
        <title>Caerostris extrusa draft genome.</title>
        <authorList>
            <person name="Kono N."/>
            <person name="Arakawa K."/>
        </authorList>
    </citation>
    <scope>NUCLEOTIDE SEQUENCE [LARGE SCALE GENOMIC DNA]</scope>
</reference>
<comment type="caution">
    <text evidence="1">The sequence shown here is derived from an EMBL/GenBank/DDBJ whole genome shotgun (WGS) entry which is preliminary data.</text>
</comment>
<organism evidence="1 2">
    <name type="scientific">Caerostris extrusa</name>
    <name type="common">Bark spider</name>
    <name type="synonym">Caerostris bankana</name>
    <dbReference type="NCBI Taxonomy" id="172846"/>
    <lineage>
        <taxon>Eukaryota</taxon>
        <taxon>Metazoa</taxon>
        <taxon>Ecdysozoa</taxon>
        <taxon>Arthropoda</taxon>
        <taxon>Chelicerata</taxon>
        <taxon>Arachnida</taxon>
        <taxon>Araneae</taxon>
        <taxon>Araneomorphae</taxon>
        <taxon>Entelegynae</taxon>
        <taxon>Araneoidea</taxon>
        <taxon>Araneidae</taxon>
        <taxon>Caerostris</taxon>
    </lineage>
</organism>